<dbReference type="EMBL" id="CAJOBC010083895">
    <property type="protein sequence ID" value="CAF4308475.1"/>
    <property type="molecule type" value="Genomic_DNA"/>
</dbReference>
<keyword evidence="2" id="KW-0862">Zinc</keyword>
<evidence type="ECO:0000259" key="4">
    <source>
        <dbReference type="Pfam" id="PF16916"/>
    </source>
</evidence>
<keyword evidence="3" id="KW-0472">Membrane</keyword>
<dbReference type="PANTHER" id="PTHR45820">
    <property type="entry name" value="FI23527P1"/>
    <property type="match status" value="1"/>
</dbReference>
<evidence type="ECO:0000313" key="7">
    <source>
        <dbReference type="EMBL" id="CAF4080426.1"/>
    </source>
</evidence>
<evidence type="ECO:0000313" key="9">
    <source>
        <dbReference type="Proteomes" id="UP000663829"/>
    </source>
</evidence>
<dbReference type="EMBL" id="CAJNOK010018059">
    <property type="protein sequence ID" value="CAF1275302.1"/>
    <property type="molecule type" value="Genomic_DNA"/>
</dbReference>
<dbReference type="InterPro" id="IPR027470">
    <property type="entry name" value="Cation_efflux_CTD"/>
</dbReference>
<proteinExistence type="inferred from homology"/>
<dbReference type="Proteomes" id="UP000682733">
    <property type="component" value="Unassembled WGS sequence"/>
</dbReference>
<keyword evidence="9" id="KW-1185">Reference proteome</keyword>
<name>A0A815MXX1_9BILA</name>
<dbReference type="Proteomes" id="UP000681722">
    <property type="component" value="Unassembled WGS sequence"/>
</dbReference>
<feature type="domain" description="Cation efflux protein cytoplasmic" evidence="4">
    <location>
        <begin position="147"/>
        <end position="214"/>
    </location>
</feature>
<evidence type="ECO:0000313" key="6">
    <source>
        <dbReference type="EMBL" id="CAF1429094.1"/>
    </source>
</evidence>
<keyword evidence="3" id="KW-0812">Transmembrane</keyword>
<dbReference type="GO" id="GO:0006882">
    <property type="term" value="P:intracellular zinc ion homeostasis"/>
    <property type="evidence" value="ECO:0007669"/>
    <property type="project" value="TreeGrafter"/>
</dbReference>
<protein>
    <recommendedName>
        <fullName evidence="4">Cation efflux protein cytoplasmic domain-containing protein</fullName>
    </recommendedName>
</protein>
<evidence type="ECO:0000256" key="1">
    <source>
        <dbReference type="ARBA" id="ARBA00008873"/>
    </source>
</evidence>
<dbReference type="GO" id="GO:0016020">
    <property type="term" value="C:membrane"/>
    <property type="evidence" value="ECO:0007669"/>
    <property type="project" value="TreeGrafter"/>
</dbReference>
<sequence>MQILFQIQFTYTPRHTYGLARVGVVGELIAFISFCSLSVSVFMESIKHVIDIIFVLPRREYNSTIFTAHGHGKYVVLKRHARINTQVRMRRNSLKSLPEKLSKALLITDTLPVGHSLLQVLNMLLGPFVILISGLLLIIFFEKPNYDEKRRIYSRLISGISSIHELHIWRLTPQKTLATIHIVFDTTEGIQTKYKEISLLFQALSIDHVTIQPEFSLTPNDSEKVDCLYQCSNQDLCGSLQCCKYLTNEKEKVQGEDAQLLHSRPHDTFLEKTDDVNDDGKLNRKQLVPEHESQTFASNNIVRT</sequence>
<evidence type="ECO:0000313" key="8">
    <source>
        <dbReference type="EMBL" id="CAF4308475.1"/>
    </source>
</evidence>
<evidence type="ECO:0000256" key="2">
    <source>
        <dbReference type="ARBA" id="ARBA00022833"/>
    </source>
</evidence>
<feature type="transmembrane region" description="Helical" evidence="3">
    <location>
        <begin position="20"/>
        <end position="43"/>
    </location>
</feature>
<comment type="similarity">
    <text evidence="1">Belongs to the cation diffusion facilitator (CDF) transporter (TC 2.A.4) family. SLC30A subfamily.</text>
</comment>
<dbReference type="EMBL" id="CAJNOQ010018459">
    <property type="protein sequence ID" value="CAF1429094.1"/>
    <property type="molecule type" value="Genomic_DNA"/>
</dbReference>
<dbReference type="Proteomes" id="UP000677228">
    <property type="component" value="Unassembled WGS sequence"/>
</dbReference>
<dbReference type="OrthoDB" id="29444at2759"/>
<dbReference type="Pfam" id="PF16916">
    <property type="entry name" value="ZT_dimer"/>
    <property type="match status" value="1"/>
</dbReference>
<organism evidence="6 9">
    <name type="scientific">Didymodactylos carnosus</name>
    <dbReference type="NCBI Taxonomy" id="1234261"/>
    <lineage>
        <taxon>Eukaryota</taxon>
        <taxon>Metazoa</taxon>
        <taxon>Spiralia</taxon>
        <taxon>Gnathifera</taxon>
        <taxon>Rotifera</taxon>
        <taxon>Eurotatoria</taxon>
        <taxon>Bdelloidea</taxon>
        <taxon>Philodinida</taxon>
        <taxon>Philodinidae</taxon>
        <taxon>Didymodactylos</taxon>
    </lineage>
</organism>
<evidence type="ECO:0000256" key="3">
    <source>
        <dbReference type="SAM" id="Phobius"/>
    </source>
</evidence>
<reference evidence="6" key="1">
    <citation type="submission" date="2021-02" db="EMBL/GenBank/DDBJ databases">
        <authorList>
            <person name="Nowell W R."/>
        </authorList>
    </citation>
    <scope>NUCLEOTIDE SEQUENCE</scope>
</reference>
<dbReference type="AlphaFoldDB" id="A0A815MXX1"/>
<dbReference type="EMBL" id="CAJOBA010039621">
    <property type="protein sequence ID" value="CAF4080426.1"/>
    <property type="molecule type" value="Genomic_DNA"/>
</dbReference>
<evidence type="ECO:0000313" key="5">
    <source>
        <dbReference type="EMBL" id="CAF1275302.1"/>
    </source>
</evidence>
<keyword evidence="3" id="KW-1133">Transmembrane helix</keyword>
<dbReference type="GO" id="GO:0005385">
    <property type="term" value="F:zinc ion transmembrane transporter activity"/>
    <property type="evidence" value="ECO:0007669"/>
    <property type="project" value="TreeGrafter"/>
</dbReference>
<feature type="transmembrane region" description="Helical" evidence="3">
    <location>
        <begin position="120"/>
        <end position="141"/>
    </location>
</feature>
<dbReference type="PANTHER" id="PTHR45820:SF4">
    <property type="entry name" value="ZINC TRANSPORTER 63C, ISOFORM F"/>
    <property type="match status" value="1"/>
</dbReference>
<gene>
    <name evidence="6" type="ORF">GPM918_LOCUS33936</name>
    <name evidence="5" type="ORF">OVA965_LOCUS27379</name>
    <name evidence="8" type="ORF">SRO942_LOCUS34632</name>
    <name evidence="7" type="ORF">TMI583_LOCUS28125</name>
</gene>
<comment type="caution">
    <text evidence="6">The sequence shown here is derived from an EMBL/GenBank/DDBJ whole genome shotgun (WGS) entry which is preliminary data.</text>
</comment>
<dbReference type="Proteomes" id="UP000663829">
    <property type="component" value="Unassembled WGS sequence"/>
</dbReference>
<accession>A0A815MXX1</accession>